<proteinExistence type="predicted"/>
<evidence type="ECO:0000313" key="2">
    <source>
        <dbReference type="Proteomes" id="UP001597479"/>
    </source>
</evidence>
<organism evidence="1 2">
    <name type="scientific">Promicromonospora vindobonensis</name>
    <dbReference type="NCBI Taxonomy" id="195748"/>
    <lineage>
        <taxon>Bacteria</taxon>
        <taxon>Bacillati</taxon>
        <taxon>Actinomycetota</taxon>
        <taxon>Actinomycetes</taxon>
        <taxon>Micrococcales</taxon>
        <taxon>Promicromonosporaceae</taxon>
        <taxon>Promicromonospora</taxon>
    </lineage>
</organism>
<evidence type="ECO:0000313" key="1">
    <source>
        <dbReference type="EMBL" id="MFD2794585.1"/>
    </source>
</evidence>
<name>A0ABW5VVL7_9MICO</name>
<reference evidence="2" key="1">
    <citation type="journal article" date="2019" name="Int. J. Syst. Evol. Microbiol.">
        <title>The Global Catalogue of Microorganisms (GCM) 10K type strain sequencing project: providing services to taxonomists for standard genome sequencing and annotation.</title>
        <authorList>
            <consortium name="The Broad Institute Genomics Platform"/>
            <consortium name="The Broad Institute Genome Sequencing Center for Infectious Disease"/>
            <person name="Wu L."/>
            <person name="Ma J."/>
        </authorList>
    </citation>
    <scope>NUCLEOTIDE SEQUENCE [LARGE SCALE GENOMIC DNA]</scope>
    <source>
        <strain evidence="2">CCM 7044</strain>
    </source>
</reference>
<gene>
    <name evidence="1" type="ORF">ACFS27_13595</name>
</gene>
<comment type="caution">
    <text evidence="1">The sequence shown here is derived from an EMBL/GenBank/DDBJ whole genome shotgun (WGS) entry which is preliminary data.</text>
</comment>
<accession>A0ABW5VVL7</accession>
<dbReference type="EMBL" id="JBHUOG010000002">
    <property type="protein sequence ID" value="MFD2794585.1"/>
    <property type="molecule type" value="Genomic_DNA"/>
</dbReference>
<keyword evidence="2" id="KW-1185">Reference proteome</keyword>
<sequence length="78" mass="8671">MTARNTRTTRHKPRVPTKEELAQYEAMRATAKAAMRRAESINAALADLFKVAERNVNCGLGDRDLRAAVDAVTEARRS</sequence>
<protein>
    <submittedName>
        <fullName evidence="1">Uncharacterized protein</fullName>
    </submittedName>
</protein>
<dbReference type="Proteomes" id="UP001597479">
    <property type="component" value="Unassembled WGS sequence"/>
</dbReference>
<dbReference type="RefSeq" id="WP_377183818.1">
    <property type="nucleotide sequence ID" value="NZ_JBHUOG010000002.1"/>
</dbReference>